<evidence type="ECO:0000256" key="1">
    <source>
        <dbReference type="ARBA" id="ARBA00023015"/>
    </source>
</evidence>
<feature type="domain" description="HTH araC/xylS-type" evidence="4">
    <location>
        <begin position="188"/>
        <end position="286"/>
    </location>
</feature>
<dbReference type="EMBL" id="CP149822">
    <property type="protein sequence ID" value="WZN40934.1"/>
    <property type="molecule type" value="Genomic_DNA"/>
</dbReference>
<proteinExistence type="predicted"/>
<keyword evidence="6" id="KW-1185">Reference proteome</keyword>
<dbReference type="PANTHER" id="PTHR43280:SF32">
    <property type="entry name" value="TRANSCRIPTIONAL REGULATORY PROTEIN"/>
    <property type="match status" value="1"/>
</dbReference>
<dbReference type="Pfam" id="PF12833">
    <property type="entry name" value="HTH_18"/>
    <property type="match status" value="1"/>
</dbReference>
<dbReference type="InterPro" id="IPR009057">
    <property type="entry name" value="Homeodomain-like_sf"/>
</dbReference>
<keyword evidence="2" id="KW-0238">DNA-binding</keyword>
<reference evidence="6" key="1">
    <citation type="submission" date="2024-03" db="EMBL/GenBank/DDBJ databases">
        <title>Chitinophaga horti sp. nov., isolated from garden soil.</title>
        <authorList>
            <person name="Lee D.S."/>
            <person name="Han D.M."/>
            <person name="Baek J.H."/>
            <person name="Choi D.G."/>
            <person name="Jeon J.H."/>
            <person name="Jeon C.O."/>
        </authorList>
    </citation>
    <scope>NUCLEOTIDE SEQUENCE [LARGE SCALE GENOMIC DNA]</scope>
    <source>
        <strain evidence="6">GPA1</strain>
    </source>
</reference>
<dbReference type="SUPFAM" id="SSF51215">
    <property type="entry name" value="Regulatory protein AraC"/>
    <property type="match status" value="1"/>
</dbReference>
<evidence type="ECO:0000259" key="4">
    <source>
        <dbReference type="PROSITE" id="PS01124"/>
    </source>
</evidence>
<gene>
    <name evidence="5" type="ORF">WJU16_23505</name>
</gene>
<evidence type="ECO:0000256" key="3">
    <source>
        <dbReference type="ARBA" id="ARBA00023163"/>
    </source>
</evidence>
<accession>A0ABZ2YND3</accession>
<dbReference type="Proteomes" id="UP001485459">
    <property type="component" value="Chromosome"/>
</dbReference>
<evidence type="ECO:0000256" key="2">
    <source>
        <dbReference type="ARBA" id="ARBA00023125"/>
    </source>
</evidence>
<protein>
    <submittedName>
        <fullName evidence="5">Helix-turn-helix domain-containing protein</fullName>
    </submittedName>
</protein>
<dbReference type="PRINTS" id="PR00032">
    <property type="entry name" value="HTHARAC"/>
</dbReference>
<evidence type="ECO:0000313" key="6">
    <source>
        <dbReference type="Proteomes" id="UP001485459"/>
    </source>
</evidence>
<dbReference type="PANTHER" id="PTHR43280">
    <property type="entry name" value="ARAC-FAMILY TRANSCRIPTIONAL REGULATOR"/>
    <property type="match status" value="1"/>
</dbReference>
<organism evidence="5 6">
    <name type="scientific">Chitinophaga pollutisoli</name>
    <dbReference type="NCBI Taxonomy" id="3133966"/>
    <lineage>
        <taxon>Bacteria</taxon>
        <taxon>Pseudomonadati</taxon>
        <taxon>Bacteroidota</taxon>
        <taxon>Chitinophagia</taxon>
        <taxon>Chitinophagales</taxon>
        <taxon>Chitinophagaceae</taxon>
        <taxon>Chitinophaga</taxon>
    </lineage>
</organism>
<dbReference type="SUPFAM" id="SSF46689">
    <property type="entry name" value="Homeodomain-like"/>
    <property type="match status" value="1"/>
</dbReference>
<keyword evidence="1" id="KW-0805">Transcription regulation</keyword>
<keyword evidence="3" id="KW-0804">Transcription</keyword>
<dbReference type="SMART" id="SM00342">
    <property type="entry name" value="HTH_ARAC"/>
    <property type="match status" value="1"/>
</dbReference>
<dbReference type="InterPro" id="IPR018060">
    <property type="entry name" value="HTH_AraC"/>
</dbReference>
<dbReference type="InterPro" id="IPR037923">
    <property type="entry name" value="HTH-like"/>
</dbReference>
<dbReference type="InterPro" id="IPR003313">
    <property type="entry name" value="AraC-bd"/>
</dbReference>
<dbReference type="Pfam" id="PF02311">
    <property type="entry name" value="AraC_binding"/>
    <property type="match status" value="1"/>
</dbReference>
<evidence type="ECO:0000313" key="5">
    <source>
        <dbReference type="EMBL" id="WZN40934.1"/>
    </source>
</evidence>
<dbReference type="PROSITE" id="PS01124">
    <property type="entry name" value="HTH_ARAC_FAMILY_2"/>
    <property type="match status" value="1"/>
</dbReference>
<name>A0ABZ2YND3_9BACT</name>
<dbReference type="InterPro" id="IPR020449">
    <property type="entry name" value="Tscrpt_reg_AraC-type_HTH"/>
</dbReference>
<dbReference type="RefSeq" id="WP_341835798.1">
    <property type="nucleotide sequence ID" value="NZ_CP149822.1"/>
</dbReference>
<dbReference type="Gene3D" id="1.10.10.60">
    <property type="entry name" value="Homeodomain-like"/>
    <property type="match status" value="1"/>
</dbReference>
<sequence>MKATIPVYDICTVSDGHQHPDLLTERLGSYLKENYQRVHQQHGHSFYHLVLFTGGSGSHTLDFTRYAVEPWQLYFMTPGQVHSWHLGPETEGYVVHFSTAFFRSFLANPDYLDRFPFFSGQSPDQVMEVPEKLRDAIQSVFEQILQAGADNEPDLVRALLLQLFLETDRHIARDGEPGVPQQKQLVLRNFMALINRHYRSLRLPREYAEQLYITPNHLNALCQDLLGKTAGEIIRERVLLEAKRLLTNEQKTVAEIAGELNFPDNSYFSRFFRKYVGQSPEEFRKSLN</sequence>